<feature type="domain" description="FHA" evidence="7">
    <location>
        <begin position="338"/>
        <end position="405"/>
    </location>
</feature>
<dbReference type="PANTHER" id="PTHR24351">
    <property type="entry name" value="RIBOSOMAL PROTEIN S6 KINASE"/>
    <property type="match status" value="1"/>
</dbReference>
<dbReference type="Gene3D" id="1.10.510.10">
    <property type="entry name" value="Transferase(Phosphotransferase) domain 1"/>
    <property type="match status" value="1"/>
</dbReference>
<dbReference type="PROSITE" id="PS50006">
    <property type="entry name" value="FHA_DOMAIN"/>
    <property type="match status" value="1"/>
</dbReference>
<dbReference type="InterPro" id="IPR008984">
    <property type="entry name" value="SMAD_FHA_dom_sf"/>
</dbReference>
<protein>
    <submittedName>
        <fullName evidence="9">FHA domain-containing protein</fullName>
    </submittedName>
</protein>
<dbReference type="Proteomes" id="UP000283732">
    <property type="component" value="Unassembled WGS sequence"/>
</dbReference>
<dbReference type="InterPro" id="IPR011009">
    <property type="entry name" value="Kinase-like_dom_sf"/>
</dbReference>
<dbReference type="Pfam" id="PF00498">
    <property type="entry name" value="FHA"/>
    <property type="match status" value="1"/>
</dbReference>
<evidence type="ECO:0000256" key="6">
    <source>
        <dbReference type="PROSITE-ProRule" id="PRU10141"/>
    </source>
</evidence>
<reference evidence="9 10" key="1">
    <citation type="submission" date="2018-08" db="EMBL/GenBank/DDBJ databases">
        <title>A genome reference for cultivated species of the human gut microbiota.</title>
        <authorList>
            <person name="Zou Y."/>
            <person name="Xue W."/>
            <person name="Luo G."/>
        </authorList>
    </citation>
    <scope>NUCLEOTIDE SEQUENCE [LARGE SCALE GENOMIC DNA]</scope>
    <source>
        <strain evidence="9 10">AM16-50</strain>
    </source>
</reference>
<evidence type="ECO:0000256" key="1">
    <source>
        <dbReference type="ARBA" id="ARBA00022527"/>
    </source>
</evidence>
<accession>A0A414XME2</accession>
<evidence type="ECO:0000259" key="7">
    <source>
        <dbReference type="PROSITE" id="PS50006"/>
    </source>
</evidence>
<dbReference type="InterPro" id="IPR000253">
    <property type="entry name" value="FHA_dom"/>
</dbReference>
<keyword evidence="2" id="KW-0808">Transferase</keyword>
<feature type="domain" description="Protein kinase" evidence="8">
    <location>
        <begin position="21"/>
        <end position="296"/>
    </location>
</feature>
<evidence type="ECO:0000313" key="10">
    <source>
        <dbReference type="Proteomes" id="UP000283732"/>
    </source>
</evidence>
<dbReference type="GO" id="GO:0005524">
    <property type="term" value="F:ATP binding"/>
    <property type="evidence" value="ECO:0007669"/>
    <property type="project" value="UniProtKB-UniRule"/>
</dbReference>
<keyword evidence="3 6" id="KW-0547">Nucleotide-binding</keyword>
<keyword evidence="5 6" id="KW-0067">ATP-binding</keyword>
<dbReference type="PROSITE" id="PS50011">
    <property type="entry name" value="PROTEIN_KINASE_DOM"/>
    <property type="match status" value="1"/>
</dbReference>
<dbReference type="EMBL" id="QRKC01000009">
    <property type="protein sequence ID" value="RHH75074.1"/>
    <property type="molecule type" value="Genomic_DNA"/>
</dbReference>
<dbReference type="Pfam" id="PF00069">
    <property type="entry name" value="Pkinase"/>
    <property type="match status" value="1"/>
</dbReference>
<dbReference type="SMART" id="SM00220">
    <property type="entry name" value="S_TKc"/>
    <property type="match status" value="1"/>
</dbReference>
<name>A0A414XME2_9BACT</name>
<evidence type="ECO:0000256" key="4">
    <source>
        <dbReference type="ARBA" id="ARBA00022777"/>
    </source>
</evidence>
<dbReference type="InterPro" id="IPR017441">
    <property type="entry name" value="Protein_kinase_ATP_BS"/>
</dbReference>
<feature type="binding site" evidence="6">
    <location>
        <position position="49"/>
    </location>
    <ligand>
        <name>ATP</name>
        <dbReference type="ChEBI" id="CHEBI:30616"/>
    </ligand>
</feature>
<dbReference type="GO" id="GO:0004674">
    <property type="term" value="F:protein serine/threonine kinase activity"/>
    <property type="evidence" value="ECO:0007669"/>
    <property type="project" value="UniProtKB-KW"/>
</dbReference>
<evidence type="ECO:0000256" key="2">
    <source>
        <dbReference type="ARBA" id="ARBA00022679"/>
    </source>
</evidence>
<proteinExistence type="predicted"/>
<dbReference type="AlphaFoldDB" id="A0A414XME2"/>
<keyword evidence="1" id="KW-0723">Serine/threonine-protein kinase</keyword>
<comment type="caution">
    <text evidence="9">The sequence shown here is derived from an EMBL/GenBank/DDBJ whole genome shotgun (WGS) entry which is preliminary data.</text>
</comment>
<gene>
    <name evidence="9" type="ORF">DW191_16720</name>
</gene>
<dbReference type="PROSITE" id="PS00107">
    <property type="entry name" value="PROTEIN_KINASE_ATP"/>
    <property type="match status" value="1"/>
</dbReference>
<dbReference type="SMART" id="SM00240">
    <property type="entry name" value="FHA"/>
    <property type="match status" value="1"/>
</dbReference>
<dbReference type="RefSeq" id="WP_122291441.1">
    <property type="nucleotide sequence ID" value="NZ_QRKC01000009.1"/>
</dbReference>
<dbReference type="SUPFAM" id="SSF49879">
    <property type="entry name" value="SMAD/FHA domain"/>
    <property type="match status" value="1"/>
</dbReference>
<dbReference type="InterPro" id="IPR000719">
    <property type="entry name" value="Prot_kinase_dom"/>
</dbReference>
<evidence type="ECO:0000313" key="9">
    <source>
        <dbReference type="EMBL" id="RHH75074.1"/>
    </source>
</evidence>
<dbReference type="CDD" id="cd14014">
    <property type="entry name" value="STKc_PknB_like"/>
    <property type="match status" value="1"/>
</dbReference>
<evidence type="ECO:0000256" key="3">
    <source>
        <dbReference type="ARBA" id="ARBA00022741"/>
    </source>
</evidence>
<dbReference type="SUPFAM" id="SSF56112">
    <property type="entry name" value="Protein kinase-like (PK-like)"/>
    <property type="match status" value="1"/>
</dbReference>
<organism evidence="9 10">
    <name type="scientific">Parabacteroides merdae</name>
    <dbReference type="NCBI Taxonomy" id="46503"/>
    <lineage>
        <taxon>Bacteria</taxon>
        <taxon>Pseudomonadati</taxon>
        <taxon>Bacteroidota</taxon>
        <taxon>Bacteroidia</taxon>
        <taxon>Bacteroidales</taxon>
        <taxon>Tannerellaceae</taxon>
        <taxon>Parabacteroides</taxon>
    </lineage>
</organism>
<keyword evidence="4" id="KW-0418">Kinase</keyword>
<dbReference type="Gene3D" id="2.60.200.20">
    <property type="match status" value="1"/>
</dbReference>
<evidence type="ECO:0000256" key="5">
    <source>
        <dbReference type="ARBA" id="ARBA00022840"/>
    </source>
</evidence>
<sequence length="430" mass="48875">MSGVVVNRCDFAVGQYIGGLYRVDLVLGEGSFGKVFKVTGPGSQVYALKLLKLWEIVPELRKPLMDRFVMEFETGLIKSRFLVHSVGHGLECGNPFIVMDYCPKGNLTQYMERYSVDLVKVGREILCGLNDLHKSGKVHRDLKPENVLIKEDGTAALTDFGISGDRNKRMTERNILGRPQQIFGTYAYMPPEQVNRLRGDATVLPTTDIFSFGVMMYQLLTGKLPFGELNDHNDLVSYQRNRKNGNWDRRLLERTENGAVWQKVIEGCLIPDFKQRMQSATAVLNQMPQGQPVSYIQQRVGWKLEPGKKGLSMRVMQGLEHGKVYDLSHLFRDRKRLITIGREDSNVVCIPENESPYISRRHCTIETDVRTGRWFIRDGQWITEKGRGGYWKESVNGTYINSAPVTSEGSELHPGDIITVGDVTFRIEDY</sequence>
<evidence type="ECO:0000259" key="8">
    <source>
        <dbReference type="PROSITE" id="PS50011"/>
    </source>
</evidence>
<dbReference type="CDD" id="cd00060">
    <property type="entry name" value="FHA"/>
    <property type="match status" value="1"/>
</dbReference>